<feature type="compositionally biased region" description="Polar residues" evidence="2">
    <location>
        <begin position="1562"/>
        <end position="1575"/>
    </location>
</feature>
<feature type="compositionally biased region" description="Basic and acidic residues" evidence="2">
    <location>
        <begin position="2542"/>
        <end position="2551"/>
    </location>
</feature>
<evidence type="ECO:0000256" key="2">
    <source>
        <dbReference type="SAM" id="MobiDB-lite"/>
    </source>
</evidence>
<organism evidence="4 5">
    <name type="scientific">Blattamonas nauphoetae</name>
    <dbReference type="NCBI Taxonomy" id="2049346"/>
    <lineage>
        <taxon>Eukaryota</taxon>
        <taxon>Metamonada</taxon>
        <taxon>Preaxostyla</taxon>
        <taxon>Oxymonadida</taxon>
        <taxon>Blattamonas</taxon>
    </lineage>
</organism>
<keyword evidence="1" id="KW-0072">Autophagy</keyword>
<gene>
    <name evidence="4" type="ORF">BLNAU_2276</name>
</gene>
<keyword evidence="5" id="KW-1185">Reference proteome</keyword>
<comment type="caution">
    <text evidence="4">The sequence shown here is derived from an EMBL/GenBank/DDBJ whole genome shotgun (WGS) entry which is preliminary data.</text>
</comment>
<feature type="compositionally biased region" description="Polar residues" evidence="2">
    <location>
        <begin position="2965"/>
        <end position="2976"/>
    </location>
</feature>
<feature type="compositionally biased region" description="Low complexity" evidence="2">
    <location>
        <begin position="2195"/>
        <end position="2212"/>
    </location>
</feature>
<feature type="region of interest" description="Disordered" evidence="2">
    <location>
        <begin position="2949"/>
        <end position="2976"/>
    </location>
</feature>
<dbReference type="Pfam" id="PF09758">
    <property type="entry name" value="FPL"/>
    <property type="match status" value="1"/>
</dbReference>
<evidence type="ECO:0000313" key="4">
    <source>
        <dbReference type="EMBL" id="KAK2962841.1"/>
    </source>
</evidence>
<dbReference type="PANTHER" id="PTHR21481">
    <property type="entry name" value="PROTEIN CLEC16A"/>
    <property type="match status" value="1"/>
</dbReference>
<protein>
    <recommendedName>
        <fullName evidence="3">FPL domain-containing protein</fullName>
    </recommendedName>
</protein>
<proteinExistence type="predicted"/>
<name>A0ABQ9YGQ1_9EUKA</name>
<feature type="region of interest" description="Disordered" evidence="2">
    <location>
        <begin position="1806"/>
        <end position="1828"/>
    </location>
</feature>
<feature type="region of interest" description="Disordered" evidence="2">
    <location>
        <begin position="2184"/>
        <end position="2251"/>
    </location>
</feature>
<dbReference type="InterPro" id="IPR039272">
    <property type="entry name" value="CLEC16A/TT9"/>
</dbReference>
<sequence>MHPDPPDGDKSQGQPYRALSVLRSVAMQQHYDASVVISECKDLVHWILRADKLKDITVLNVIEKEVLPIFLEILKLPIESEIKAEIYQSLSVTLQNLKSEKVTHALFAGDQLNILLQLPVTITDFELISYYVSMLRALSFQMKPNNIDRFYSQSKDIVLPVLAIPTQFFYYPDNLIKTAARTSILKVLQHKTPNILNLISGPAPKLPFLHNLALYLKALCFDISVASFEGVRFALESEQAKPEANTDTYLNQIPVSICLSTSTEFQSSLTRHRFEIMFGEKPLRCGHEQVENAPTEGCRTVTVGLSDLLSDFTDTVLFLNDLYSIESLQLSHTLTSELVRTLFIPLARQYWQVETLSLTSAQAVLFGLSSLNEPPLDADDSTMSMRKTFAPPNYRRPVSTKLPSTTFRSLSTPPIPLNSESEDLDNLVQSNWKVPYVYCSSPLMLFDLTQQQTLLAEGSGFPSTDLPFQSSGVDFASCLSSRSTWVYSSYTCPTSLAWEEPKSFLGIPTSLCLYFVSNLLSSHLPPILAISLSALMYVGESELLSPISGEETRSILPPFTLLCTHPNPVAFLIPKDVTPEMEHFYSINKDNWPRAMTELEQASRTRRLDQLTKRQLEKHAFDNSLHSSPQKVFKHESGSVDDDDLASPFRPASPLGSSSAKSKLNTPLYHTLAGMTTQSDILDNFGLFSYFGIDFEKVRKDHETIQKEEKNRELEGKRPIEPKEIDSDWVINFSQLSEKDKQIVLLAETRRLEKRWEIEIEERKAMLNQHASSSEQKTVEAHSVPTPFSVTLFSSMDDYFKSRKQRPSTIELFTIPSSKRHHNGTDHDRKENGRKLLSTTSQLLSFLTPLSSSPHSHRNPLDLTSLPSTVVSPLPFTISAVMFLSNPTSMQSKYIPRSPSIIRNLFQSIKRTDGTISRKPLPRISSNQLVSLIKALLLLATDEKKRSKHHTKQSTTKLLRGRRERRAIATRGRADSFLVTSQNENGDPVRWTTRDLQRAFEMIQQAEEIHQVQLKEERQYIRSILQQKKKKIDQEVSQMHQSMLDALSQNRILGAWKLKNEKKQKVMIARQDLIYYQTEKHKSQQITDFLEADSIFSIFDPAQIILDSQFGQDMQRLHCQLDVLPQLFSKFIKSTTTIDLMEGSGSQKPIVAEEEKDKTGKQPQKATSSWQRFEVKRKRRLVDDNLSLSALLFLHTVLNNPCVPIQLKRELGLVPHFHTPEFVQLRAKDDWKREPKMTAETELDVERRANQMINEMMSTTTMTHQPSSSSFGPAFSTSLLSTCTSIPVCLLPPNEFVKVVLTPFNKITQKTMEILGGRSELELHFNPSLTISTIISQITTQLNQPTSFALRFTIPLKDDPAIDQIKKIREKDVKEDLEIMKGSAAEQARVVLLARTSNISSINAARNSPHDPLPQRVQIEAELAKIKQKTQSTSTTQTNIRATPENTAKLQMASMEKTLLQFSIGVEEKRYGYEAFNALMGTKRQQTIHATYVFVSTNPNEAPNAVATFLDSVKKKKESTFPGRSADELKEQQTGAGFSNVEVWRQDSYKQNQKMKKERTALMSSLKTSKTGSETGTERNWEERQLMSSKTLEKEYGGDMEKRRKELMSQHHSTVADDSETPTDATDEDEVSITTLKAKKKRKMETSWMDELFESTDIQMWSTVPKKKPVEPLAGTPTKHTHSGKSSPRTQSSQSTRSSSPTREELMIMFPERRLLDHPIVISSMSLDASRTEADVLRIKTSHEPQHPMDVTFSLPFTKNQFGLVTDEVLLPLQGRMEDVKQNPLISSHQTWDYFRFSELSLDLAKTHRGQHRPDHTRPTSHQQSPSEEPVQVVCVCPAFEYDCALMDILVDSLQAKPVQHTDSIQIPVFTALRPSTTEVTCRLVNDLVQQTWAMNTLYQRLYQQQQERIMNVMDEHRSKWTKKVTEIEKTEASHRPTDDLLEGIDCGSSELVQSLKTNTAWKKDLEWLYPQITSPPPPQLLWWHAEKVRAVFKNQLKSVESCIVCQDLTLPRSKKGQSFDDLCLMNKTIDERVDRMSQVELLHRMEERAITSVTPSPFLPFFVGMLNKRVEDNLAFNLDGVDRLQTVSEVNLTLFKALFSLSRKLPDTVRTLSQPSNTFACEPIHKPIDQDTFFSRISLLLPTQTTRHYTSEAPMPNQEKSVVEKCFDSLKMAVTTLVGSKDAHTNPFQQSQDLVSTPPLPSSGSSHLSISDIRDPDPLRESNTPPNRTPTKRFHSARVSTSNSPPPNGIGSPIIRQLPANVPFASSHVQANLRIAEVDDLFHPLATSNVAQSTKKRHKKHTLRKDLLKEIQYEDESTDHSESEASDVPDRLNFHTIKKINSYASPKSSKSPFHHLNMSQDGGSSKKKHNRHTESETVLQRASSYDSTDQRRAPSSKLKLKTHSDAPQKDQGEVHATALFTLLKDWQNEESSDYEESSSSTHSLHVLNKSIFGNAIMVSPEFQSVKVGSEHNSDDDIPIEMPTRGMESDEPIDSRLWKEEVEMMKVQLSNLQVVGGTVHRTTNTNSRSSIWKQLESEKSALRSTDSEIKTENNGQERTPTVPSFLRSSSQTARFNTLIPPRPTIGELLLVELSELYSVETPIVNTKPAHHSVAEQDRPFLTSPFFPCFVHPVDVCLLNFVRIEFGWVSLYQSISTPESHNFQSTQTALIESDASHSFTVLKRIFTTPLQTSTLFSHATLDNTVVLAEYTRRSLSSHPTVFQPVSLPLLPSSTCDLPRSLSIPFTLLPITKTDTPITFSPDLLSHVNLHLHRLGCGCMFCTTQLHLIRNQKKERRPSILVVKPVHQNDQPLQNDVFGEGEYNEDLHHAEERDDTVSMEQTTQMIGQSPFVSSFNLRDQGVSSLRTHSLSLSLYRSYLDQRKHQNHDISSLENKSPSPPPFANISLEPSPQLSPIPVHLNNPFLTPYSSSTLSPFLHFSTTPKINYRSRSVARSGRPRLPKRISPVTRTQPNQFSQTTDFDSTIISESLRTGFQYGWRSTSSFIHTVSSSKGTSHFSPSPFAISVLPQNLKSSKSVRFGSKHNCQSFVESFFLIRNTITMMQLRHVRAEMNKEQSRYNTFWSSRQDRDARQAQDEARMWLDDMKGLAEKELSPMVSLRSAPSPQAMTIPTHIPPQSVEEPQKPSTPSSPSFVHFVSNSAAVTTPPESPDDLVFLLSSVAGALDVLCSGLFIAKQRL</sequence>
<dbReference type="EMBL" id="JARBJD010000009">
    <property type="protein sequence ID" value="KAK2962841.1"/>
    <property type="molecule type" value="Genomic_DNA"/>
</dbReference>
<feature type="compositionally biased region" description="Low complexity" evidence="2">
    <location>
        <begin position="1686"/>
        <end position="1701"/>
    </location>
</feature>
<feature type="region of interest" description="Disordered" evidence="2">
    <location>
        <begin position="1668"/>
        <end position="1704"/>
    </location>
</feature>
<feature type="compositionally biased region" description="Basic and acidic residues" evidence="2">
    <location>
        <begin position="2403"/>
        <end position="2414"/>
    </location>
</feature>
<evidence type="ECO:0000313" key="5">
    <source>
        <dbReference type="Proteomes" id="UP001281761"/>
    </source>
</evidence>
<feature type="region of interest" description="Disordered" evidence="2">
    <location>
        <begin position="633"/>
        <end position="661"/>
    </location>
</feature>
<feature type="compositionally biased region" description="Polar residues" evidence="2">
    <location>
        <begin position="3141"/>
        <end position="3150"/>
    </location>
</feature>
<feature type="region of interest" description="Disordered" evidence="2">
    <location>
        <begin position="2344"/>
        <end position="2414"/>
    </location>
</feature>
<dbReference type="InterPro" id="IPR022357">
    <property type="entry name" value="MIP_CS"/>
</dbReference>
<feature type="domain" description="FPL" evidence="3">
    <location>
        <begin position="45"/>
        <end position="187"/>
    </location>
</feature>
<accession>A0ABQ9YGQ1</accession>
<dbReference type="Proteomes" id="UP001281761">
    <property type="component" value="Unassembled WGS sequence"/>
</dbReference>
<feature type="compositionally biased region" description="Polar residues" evidence="2">
    <location>
        <begin position="2552"/>
        <end position="2563"/>
    </location>
</feature>
<evidence type="ECO:0000256" key="1">
    <source>
        <dbReference type="ARBA" id="ARBA00023006"/>
    </source>
</evidence>
<feature type="compositionally biased region" description="Polar residues" evidence="2">
    <location>
        <begin position="2344"/>
        <end position="2364"/>
    </location>
</feature>
<feature type="compositionally biased region" description="Acidic residues" evidence="2">
    <location>
        <begin position="1617"/>
        <end position="1630"/>
    </location>
</feature>
<evidence type="ECO:0000259" key="3">
    <source>
        <dbReference type="Pfam" id="PF09758"/>
    </source>
</evidence>
<feature type="region of interest" description="Disordered" evidence="2">
    <location>
        <begin position="2542"/>
        <end position="2563"/>
    </location>
</feature>
<dbReference type="PROSITE" id="PS00221">
    <property type="entry name" value="MIP"/>
    <property type="match status" value="1"/>
</dbReference>
<feature type="region of interest" description="Disordered" evidence="2">
    <location>
        <begin position="3127"/>
        <end position="3150"/>
    </location>
</feature>
<reference evidence="4 5" key="1">
    <citation type="journal article" date="2022" name="bioRxiv">
        <title>Genomics of Preaxostyla Flagellates Illuminates Evolutionary Transitions and the Path Towards Mitochondrial Loss.</title>
        <authorList>
            <person name="Novak L.V.F."/>
            <person name="Treitli S.C."/>
            <person name="Pyrih J."/>
            <person name="Halakuc P."/>
            <person name="Pipaliya S.V."/>
            <person name="Vacek V."/>
            <person name="Brzon O."/>
            <person name="Soukal P."/>
            <person name="Eme L."/>
            <person name="Dacks J.B."/>
            <person name="Karnkowska A."/>
            <person name="Elias M."/>
            <person name="Hampl V."/>
        </authorList>
    </citation>
    <scope>NUCLEOTIDE SEQUENCE [LARGE SCALE GENOMIC DNA]</scope>
    <source>
        <strain evidence="4">NAU3</strain>
        <tissue evidence="4">Gut</tissue>
    </source>
</reference>
<dbReference type="PANTHER" id="PTHR21481:SF0">
    <property type="entry name" value="PROTEIN CLEC16A"/>
    <property type="match status" value="1"/>
</dbReference>
<feature type="region of interest" description="Disordered" evidence="2">
    <location>
        <begin position="2468"/>
        <end position="2490"/>
    </location>
</feature>
<feature type="region of interest" description="Disordered" evidence="2">
    <location>
        <begin position="1556"/>
        <end position="1630"/>
    </location>
</feature>
<dbReference type="InterPro" id="IPR019155">
    <property type="entry name" value="CLEC16A/TT9_N"/>
</dbReference>
<feature type="compositionally biased region" description="Polar residues" evidence="2">
    <location>
        <begin position="2377"/>
        <end position="2388"/>
    </location>
</feature>
<feature type="compositionally biased region" description="Basic and acidic residues" evidence="2">
    <location>
        <begin position="1576"/>
        <end position="1609"/>
    </location>
</feature>